<sequence length="144" mass="15802">MEQPPGGGEPRKAEQGPYNEAMLDAEIAGHATQSKDLEDPARAFVGFQNNFYWLVPGGKAEAVVKQTKDVFAHDPKQAVEINSMNEKKIADAKTIIDSMQPRPDPGLLARAARLSSKDADAVKLVRNLYIAMRNLGYSHRELVA</sequence>
<accession>A0A1G2C8P5</accession>
<gene>
    <name evidence="2" type="ORF">A2855_01745</name>
</gene>
<feature type="region of interest" description="Disordered" evidence="1">
    <location>
        <begin position="1"/>
        <end position="21"/>
    </location>
</feature>
<comment type="caution">
    <text evidence="2">The sequence shown here is derived from an EMBL/GenBank/DDBJ whole genome shotgun (WGS) entry which is preliminary data.</text>
</comment>
<evidence type="ECO:0000313" key="2">
    <source>
        <dbReference type="EMBL" id="OGY97752.1"/>
    </source>
</evidence>
<dbReference type="AlphaFoldDB" id="A0A1G2C8P5"/>
<name>A0A1G2C8P5_9BACT</name>
<proteinExistence type="predicted"/>
<protein>
    <submittedName>
        <fullName evidence="2">Uncharacterized protein</fullName>
    </submittedName>
</protein>
<dbReference type="STRING" id="1798647.A2855_01745"/>
<dbReference type="EMBL" id="MHKX01000024">
    <property type="protein sequence ID" value="OGY97752.1"/>
    <property type="molecule type" value="Genomic_DNA"/>
</dbReference>
<dbReference type="Proteomes" id="UP000179059">
    <property type="component" value="Unassembled WGS sequence"/>
</dbReference>
<evidence type="ECO:0000256" key="1">
    <source>
        <dbReference type="SAM" id="MobiDB-lite"/>
    </source>
</evidence>
<evidence type="ECO:0000313" key="3">
    <source>
        <dbReference type="Proteomes" id="UP000179059"/>
    </source>
</evidence>
<reference evidence="2 3" key="1">
    <citation type="journal article" date="2016" name="Nat. Commun.">
        <title>Thousands of microbial genomes shed light on interconnected biogeochemical processes in an aquifer system.</title>
        <authorList>
            <person name="Anantharaman K."/>
            <person name="Brown C.T."/>
            <person name="Hug L.A."/>
            <person name="Sharon I."/>
            <person name="Castelle C.J."/>
            <person name="Probst A.J."/>
            <person name="Thomas B.C."/>
            <person name="Singh A."/>
            <person name="Wilkins M.J."/>
            <person name="Karaoz U."/>
            <person name="Brodie E.L."/>
            <person name="Williams K.H."/>
            <person name="Hubbard S.S."/>
            <person name="Banfield J.F."/>
        </authorList>
    </citation>
    <scope>NUCLEOTIDE SEQUENCE [LARGE SCALE GENOMIC DNA]</scope>
</reference>
<organism evidence="2 3">
    <name type="scientific">Candidatus Liptonbacteria bacterium RIFCSPHIGHO2_01_FULL_57_28</name>
    <dbReference type="NCBI Taxonomy" id="1798647"/>
    <lineage>
        <taxon>Bacteria</taxon>
        <taxon>Candidatus Liptoniibacteriota</taxon>
    </lineage>
</organism>